<sequence length="175" mass="18623">MNAPLKVVWLTGLSGAGKSTLAEALAVQLRALGERVSILDGDVLRQGLCSDLGFSPQDRVENIRRTAEVARLMQQAGLRVIVALISPYAAERAAAAARFGPDEFAEVHVHAPLAVTEARDPKGLYARARRGEIRQFTGIDAPYEAPITPALRIDTSQCSVEAAVQALLNLLVAAA</sequence>
<accession>A0ABW7H383</accession>
<name>A0ABW7H383_9BURK</name>
<feature type="active site" description="Phosphoserine intermediate" evidence="6">
    <location>
        <position position="86"/>
    </location>
</feature>
<dbReference type="GO" id="GO:0004020">
    <property type="term" value="F:adenylylsulfate kinase activity"/>
    <property type="evidence" value="ECO:0007669"/>
    <property type="project" value="UniProtKB-EC"/>
</dbReference>
<dbReference type="InterPro" id="IPR050512">
    <property type="entry name" value="Sulf_AdTrans/APS_kinase"/>
</dbReference>
<protein>
    <recommendedName>
        <fullName evidence="2 6">Adenylyl-sulfate kinase</fullName>
        <ecNumber evidence="2 6">2.7.1.25</ecNumber>
    </recommendedName>
    <alternativeName>
        <fullName evidence="6">APS kinase</fullName>
    </alternativeName>
    <alternativeName>
        <fullName evidence="6">ATP adenosine-5'-phosphosulfate 3'-phosphotransferase</fullName>
    </alternativeName>
    <alternativeName>
        <fullName evidence="6">Adenosine-5'-phosphosulfate kinase</fullName>
    </alternativeName>
</protein>
<evidence type="ECO:0000313" key="10">
    <source>
        <dbReference type="Proteomes" id="UP001606303"/>
    </source>
</evidence>
<evidence type="ECO:0000259" key="8">
    <source>
        <dbReference type="Pfam" id="PF01583"/>
    </source>
</evidence>
<comment type="function">
    <text evidence="6 7">Catalyzes the synthesis of activated sulfate.</text>
</comment>
<dbReference type="NCBIfam" id="NF003013">
    <property type="entry name" value="PRK03846.1"/>
    <property type="match status" value="1"/>
</dbReference>
<dbReference type="PANTHER" id="PTHR42700:SF1">
    <property type="entry name" value="SULFATE ADENYLYLTRANSFERASE"/>
    <property type="match status" value="1"/>
</dbReference>
<keyword evidence="6 7" id="KW-0418">Kinase</keyword>
<dbReference type="Pfam" id="PF01583">
    <property type="entry name" value="APS_kinase"/>
    <property type="match status" value="1"/>
</dbReference>
<evidence type="ECO:0000256" key="3">
    <source>
        <dbReference type="ARBA" id="ARBA00022679"/>
    </source>
</evidence>
<feature type="binding site" evidence="6">
    <location>
        <begin position="12"/>
        <end position="19"/>
    </location>
    <ligand>
        <name>ATP</name>
        <dbReference type="ChEBI" id="CHEBI:30616"/>
    </ligand>
</feature>
<dbReference type="SUPFAM" id="SSF52540">
    <property type="entry name" value="P-loop containing nucleoside triphosphate hydrolases"/>
    <property type="match status" value="1"/>
</dbReference>
<organism evidence="9 10">
    <name type="scientific">Pelomonas baiyunensis</name>
    <dbReference type="NCBI Taxonomy" id="3299026"/>
    <lineage>
        <taxon>Bacteria</taxon>
        <taxon>Pseudomonadati</taxon>
        <taxon>Pseudomonadota</taxon>
        <taxon>Betaproteobacteria</taxon>
        <taxon>Burkholderiales</taxon>
        <taxon>Sphaerotilaceae</taxon>
        <taxon>Roseateles</taxon>
    </lineage>
</organism>
<dbReference type="CDD" id="cd02027">
    <property type="entry name" value="APSK"/>
    <property type="match status" value="1"/>
</dbReference>
<keyword evidence="5 6" id="KW-0067">ATP-binding</keyword>
<dbReference type="NCBIfam" id="TIGR00455">
    <property type="entry name" value="apsK"/>
    <property type="match status" value="1"/>
</dbReference>
<evidence type="ECO:0000313" key="9">
    <source>
        <dbReference type="EMBL" id="MFG6468679.1"/>
    </source>
</evidence>
<evidence type="ECO:0000256" key="1">
    <source>
        <dbReference type="ARBA" id="ARBA00001823"/>
    </source>
</evidence>
<keyword evidence="6" id="KW-0597">Phosphoprotein</keyword>
<dbReference type="EMBL" id="JBIGIB010000006">
    <property type="protein sequence ID" value="MFG6468679.1"/>
    <property type="molecule type" value="Genomic_DNA"/>
</dbReference>
<dbReference type="InterPro" id="IPR002891">
    <property type="entry name" value="APS"/>
</dbReference>
<dbReference type="PANTHER" id="PTHR42700">
    <property type="entry name" value="SULFATE ADENYLYLTRANSFERASE"/>
    <property type="match status" value="1"/>
</dbReference>
<evidence type="ECO:0000256" key="7">
    <source>
        <dbReference type="RuleBase" id="RU004347"/>
    </source>
</evidence>
<dbReference type="Proteomes" id="UP001606303">
    <property type="component" value="Unassembled WGS sequence"/>
</dbReference>
<comment type="caution">
    <text evidence="9">The sequence shown here is derived from an EMBL/GenBank/DDBJ whole genome shotgun (WGS) entry which is preliminary data.</text>
</comment>
<dbReference type="EC" id="2.7.1.25" evidence="2 6"/>
<comment type="similarity">
    <text evidence="6 7">Belongs to the APS kinase family.</text>
</comment>
<comment type="pathway">
    <text evidence="6 7">Sulfur metabolism; hydrogen sulfide biosynthesis; sulfite from sulfate: step 2/3.</text>
</comment>
<proteinExistence type="inferred from homology"/>
<keyword evidence="4 6" id="KW-0547">Nucleotide-binding</keyword>
<dbReference type="HAMAP" id="MF_00065">
    <property type="entry name" value="Adenylyl_sulf_kinase"/>
    <property type="match status" value="1"/>
</dbReference>
<evidence type="ECO:0000256" key="2">
    <source>
        <dbReference type="ARBA" id="ARBA00012121"/>
    </source>
</evidence>
<dbReference type="RefSeq" id="WP_394386940.1">
    <property type="nucleotide sequence ID" value="NZ_JBIGIB010000006.1"/>
</dbReference>
<dbReference type="InterPro" id="IPR027417">
    <property type="entry name" value="P-loop_NTPase"/>
</dbReference>
<reference evidence="9 10" key="1">
    <citation type="submission" date="2024-08" db="EMBL/GenBank/DDBJ databases">
        <authorList>
            <person name="Lu H."/>
        </authorList>
    </citation>
    <scope>NUCLEOTIDE SEQUENCE [LARGE SCALE GENOMIC DNA]</scope>
    <source>
        <strain evidence="9 10">BYS87W</strain>
    </source>
</reference>
<evidence type="ECO:0000256" key="5">
    <source>
        <dbReference type="ARBA" id="ARBA00022840"/>
    </source>
</evidence>
<keyword evidence="10" id="KW-1185">Reference proteome</keyword>
<keyword evidence="3 6" id="KW-0808">Transferase</keyword>
<evidence type="ECO:0000256" key="6">
    <source>
        <dbReference type="HAMAP-Rule" id="MF_00065"/>
    </source>
</evidence>
<dbReference type="Gene3D" id="3.40.50.300">
    <property type="entry name" value="P-loop containing nucleotide triphosphate hydrolases"/>
    <property type="match status" value="1"/>
</dbReference>
<dbReference type="InterPro" id="IPR059117">
    <property type="entry name" value="APS_kinase_dom"/>
</dbReference>
<gene>
    <name evidence="6 9" type="primary">cysC</name>
    <name evidence="9" type="ORF">ACG01O_18800</name>
</gene>
<feature type="domain" description="APS kinase" evidence="8">
    <location>
        <begin position="7"/>
        <end position="154"/>
    </location>
</feature>
<comment type="catalytic activity">
    <reaction evidence="1 6 7">
        <text>adenosine 5'-phosphosulfate + ATP = 3'-phosphoadenylyl sulfate + ADP + H(+)</text>
        <dbReference type="Rhea" id="RHEA:24152"/>
        <dbReference type="ChEBI" id="CHEBI:15378"/>
        <dbReference type="ChEBI" id="CHEBI:30616"/>
        <dbReference type="ChEBI" id="CHEBI:58243"/>
        <dbReference type="ChEBI" id="CHEBI:58339"/>
        <dbReference type="ChEBI" id="CHEBI:456216"/>
        <dbReference type="EC" id="2.7.1.25"/>
    </reaction>
</comment>
<evidence type="ECO:0000256" key="4">
    <source>
        <dbReference type="ARBA" id="ARBA00022741"/>
    </source>
</evidence>